<dbReference type="EC" id="6.3.5.7" evidence="8"/>
<dbReference type="NCBIfam" id="TIGR00132">
    <property type="entry name" value="gatA"/>
    <property type="match status" value="1"/>
</dbReference>
<comment type="similarity">
    <text evidence="1 8">Belongs to the amidase family. GatA subfamily.</text>
</comment>
<dbReference type="InterPro" id="IPR020556">
    <property type="entry name" value="Amidase_CS"/>
</dbReference>
<evidence type="ECO:0000256" key="8">
    <source>
        <dbReference type="HAMAP-Rule" id="MF_00120"/>
    </source>
</evidence>
<dbReference type="InterPro" id="IPR036928">
    <property type="entry name" value="AS_sf"/>
</dbReference>
<evidence type="ECO:0000256" key="1">
    <source>
        <dbReference type="ARBA" id="ARBA00008069"/>
    </source>
</evidence>
<feature type="active site" description="Charge relay system" evidence="8">
    <location>
        <position position="80"/>
    </location>
</feature>
<evidence type="ECO:0000256" key="3">
    <source>
        <dbReference type="ARBA" id="ARBA00022741"/>
    </source>
</evidence>
<dbReference type="PANTHER" id="PTHR11895:SF151">
    <property type="entry name" value="GLUTAMYL-TRNA(GLN) AMIDOTRANSFERASE SUBUNIT A"/>
    <property type="match status" value="1"/>
</dbReference>
<evidence type="ECO:0000256" key="4">
    <source>
        <dbReference type="ARBA" id="ARBA00022840"/>
    </source>
</evidence>
<comment type="subunit">
    <text evidence="8">Heterotrimer of A, B and C subunits.</text>
</comment>
<gene>
    <name evidence="8 10" type="primary">gatA</name>
    <name evidence="10" type="ORF">KSB_06120</name>
</gene>
<evidence type="ECO:0000313" key="10">
    <source>
        <dbReference type="EMBL" id="GHO52137.1"/>
    </source>
</evidence>
<accession>A0ABQ3UI57</accession>
<proteinExistence type="inferred from homology"/>
<comment type="function">
    <text evidence="6 8">Allows the formation of correctly charged Gln-tRNA(Gln) through the transamidation of misacylated Glu-tRNA(Gln) in organisms which lack glutaminyl-tRNA synthetase. The reaction takes place in the presence of glutamine and ATP through an activated gamma-phospho-Glu-tRNA(Gln).</text>
</comment>
<dbReference type="PANTHER" id="PTHR11895">
    <property type="entry name" value="TRANSAMIDASE"/>
    <property type="match status" value="1"/>
</dbReference>
<evidence type="ECO:0000256" key="5">
    <source>
        <dbReference type="ARBA" id="ARBA00022917"/>
    </source>
</evidence>
<name>A0ABQ3UI57_9CHLR</name>
<feature type="active site" description="Acyl-ester intermediate" evidence="8">
    <location>
        <position position="179"/>
    </location>
</feature>
<dbReference type="Proteomes" id="UP000654345">
    <property type="component" value="Unassembled WGS sequence"/>
</dbReference>
<evidence type="ECO:0000256" key="6">
    <source>
        <dbReference type="ARBA" id="ARBA00025295"/>
    </source>
</evidence>
<dbReference type="HAMAP" id="MF_00120">
    <property type="entry name" value="GatA"/>
    <property type="match status" value="1"/>
</dbReference>
<evidence type="ECO:0000256" key="2">
    <source>
        <dbReference type="ARBA" id="ARBA00022598"/>
    </source>
</evidence>
<keyword evidence="11" id="KW-1185">Reference proteome</keyword>
<dbReference type="InterPro" id="IPR023631">
    <property type="entry name" value="Amidase_dom"/>
</dbReference>
<reference evidence="10 11" key="1">
    <citation type="journal article" date="2021" name="Int. J. Syst. Evol. Microbiol.">
        <title>Reticulibacter mediterranei gen. nov., sp. nov., within the new family Reticulibacteraceae fam. nov., and Ktedonospora formicarum gen. nov., sp. nov., Ktedonobacter robiniae sp. nov., Dictyobacter formicarum sp. nov. and Dictyobacter arantiisoli sp. nov., belonging to the class Ktedonobacteria.</title>
        <authorList>
            <person name="Yabe S."/>
            <person name="Zheng Y."/>
            <person name="Wang C.M."/>
            <person name="Sakai Y."/>
            <person name="Abe K."/>
            <person name="Yokota A."/>
            <person name="Donadio S."/>
            <person name="Cavaletti L."/>
            <person name="Monciardini P."/>
        </authorList>
    </citation>
    <scope>NUCLEOTIDE SEQUENCE [LARGE SCALE GENOMIC DNA]</scope>
    <source>
        <strain evidence="10 11">SOSP1-30</strain>
    </source>
</reference>
<dbReference type="SUPFAM" id="SSF75304">
    <property type="entry name" value="Amidase signature (AS) enzymes"/>
    <property type="match status" value="1"/>
</dbReference>
<comment type="caution">
    <text evidence="10">The sequence shown here is derived from an EMBL/GenBank/DDBJ whole genome shotgun (WGS) entry which is preliminary data.</text>
</comment>
<sequence length="486" mass="52653">MTDLHTLTIHEAAELLRQRKLSSVELTKAHLERIRAVDDKVKAFTLVTDDLALRQAEEADKRIASGENLSPLTGIPLAIKDVICTKGITTTCGSRMLENFKPPFDATVMEKLNAAGAVMLGKTNMDEFAMGSSTEHSAFFPTHNPWDLDRAPGGSSGGSAAVVAAGMAMGSYGSDTGGSIRQPGALCNILGLKPTYGRVSRYGLVAFASSLDQIGPFARDAQDAATLLQAVAGYDQRDSTSSTQEVANYSQALTGNIKGMRIGVPKEYWVEGMDLGVEKVVHSAIEALRDLGAEIVDVSLPHTKYGLAAYYIVAPAEASANLARYDGVKYGYSYRDTDDMWEAMEKTRQNGFGAEVKRRIMLGTYALSAGYYDAYYKQAEKVRALIKRDFDEAFAQVDALVSPASPTVAFKLGEISDPYQMYLQDMFTIPANLAGICGISIPGGFSENLPVGVQLLGNTFQEAAILRIADAFERVTDYHKQWPKNL</sequence>
<dbReference type="EMBL" id="BNJG01000001">
    <property type="protein sequence ID" value="GHO52137.1"/>
    <property type="molecule type" value="Genomic_DNA"/>
</dbReference>
<keyword evidence="4 8" id="KW-0067">ATP-binding</keyword>
<keyword evidence="5 8" id="KW-0648">Protein biosynthesis</keyword>
<keyword evidence="2 8" id="KW-0436">Ligase</keyword>
<evidence type="ECO:0000259" key="9">
    <source>
        <dbReference type="Pfam" id="PF01425"/>
    </source>
</evidence>
<keyword evidence="3 8" id="KW-0547">Nucleotide-binding</keyword>
<dbReference type="InterPro" id="IPR004412">
    <property type="entry name" value="GatA"/>
</dbReference>
<organism evidence="10 11">
    <name type="scientific">Ktedonobacter robiniae</name>
    <dbReference type="NCBI Taxonomy" id="2778365"/>
    <lineage>
        <taxon>Bacteria</taxon>
        <taxon>Bacillati</taxon>
        <taxon>Chloroflexota</taxon>
        <taxon>Ktedonobacteria</taxon>
        <taxon>Ktedonobacterales</taxon>
        <taxon>Ktedonobacteraceae</taxon>
        <taxon>Ktedonobacter</taxon>
    </lineage>
</organism>
<dbReference type="InterPro" id="IPR000120">
    <property type="entry name" value="Amidase"/>
</dbReference>
<protein>
    <recommendedName>
        <fullName evidence="8">Glutamyl-tRNA(Gln) amidotransferase subunit A</fullName>
        <shortName evidence="8">Glu-ADT subunit A</shortName>
        <ecNumber evidence="8">6.3.5.7</ecNumber>
    </recommendedName>
</protein>
<dbReference type="RefSeq" id="WP_201369076.1">
    <property type="nucleotide sequence ID" value="NZ_BNJG01000001.1"/>
</dbReference>
<dbReference type="Gene3D" id="3.90.1300.10">
    <property type="entry name" value="Amidase signature (AS) domain"/>
    <property type="match status" value="1"/>
</dbReference>
<dbReference type="PROSITE" id="PS00571">
    <property type="entry name" value="AMIDASES"/>
    <property type="match status" value="1"/>
</dbReference>
<evidence type="ECO:0000256" key="7">
    <source>
        <dbReference type="ARBA" id="ARBA00047407"/>
    </source>
</evidence>
<feature type="active site" description="Charge relay system" evidence="8">
    <location>
        <position position="155"/>
    </location>
</feature>
<evidence type="ECO:0000313" key="11">
    <source>
        <dbReference type="Proteomes" id="UP000654345"/>
    </source>
</evidence>
<dbReference type="Pfam" id="PF01425">
    <property type="entry name" value="Amidase"/>
    <property type="match status" value="1"/>
</dbReference>
<feature type="domain" description="Amidase" evidence="9">
    <location>
        <begin position="25"/>
        <end position="466"/>
    </location>
</feature>
<comment type="catalytic activity">
    <reaction evidence="7 8">
        <text>L-glutamyl-tRNA(Gln) + L-glutamine + ATP + H2O = L-glutaminyl-tRNA(Gln) + L-glutamate + ADP + phosphate + H(+)</text>
        <dbReference type="Rhea" id="RHEA:17521"/>
        <dbReference type="Rhea" id="RHEA-COMP:9681"/>
        <dbReference type="Rhea" id="RHEA-COMP:9684"/>
        <dbReference type="ChEBI" id="CHEBI:15377"/>
        <dbReference type="ChEBI" id="CHEBI:15378"/>
        <dbReference type="ChEBI" id="CHEBI:29985"/>
        <dbReference type="ChEBI" id="CHEBI:30616"/>
        <dbReference type="ChEBI" id="CHEBI:43474"/>
        <dbReference type="ChEBI" id="CHEBI:58359"/>
        <dbReference type="ChEBI" id="CHEBI:78520"/>
        <dbReference type="ChEBI" id="CHEBI:78521"/>
        <dbReference type="ChEBI" id="CHEBI:456216"/>
        <dbReference type="EC" id="6.3.5.7"/>
    </reaction>
</comment>